<dbReference type="Gene3D" id="3.50.50.60">
    <property type="entry name" value="FAD/NAD(P)-binding domain"/>
    <property type="match status" value="1"/>
</dbReference>
<dbReference type="EMBL" id="SNVI01000008">
    <property type="protein sequence ID" value="TFE36513.1"/>
    <property type="molecule type" value="Genomic_DNA"/>
</dbReference>
<evidence type="ECO:0000313" key="3">
    <source>
        <dbReference type="EMBL" id="TFE36513.1"/>
    </source>
</evidence>
<feature type="domain" description="FAD-binding" evidence="2">
    <location>
        <begin position="8"/>
        <end position="350"/>
    </location>
</feature>
<dbReference type="SUPFAM" id="SSF51905">
    <property type="entry name" value="FAD/NAD(P)-binding domain"/>
    <property type="match status" value="1"/>
</dbReference>
<dbReference type="RefSeq" id="WP_134466614.1">
    <property type="nucleotide sequence ID" value="NZ_SNVI01000008.1"/>
</dbReference>
<protein>
    <submittedName>
        <fullName evidence="3">Bifunctional 3-(3-hydroxy-phenyl)propionate/3-hydroxycinnamic acid hydroxylase</fullName>
    </submittedName>
</protein>
<proteinExistence type="predicted"/>
<dbReference type="InterPro" id="IPR036188">
    <property type="entry name" value="FAD/NAD-bd_sf"/>
</dbReference>
<keyword evidence="1" id="KW-0560">Oxidoreductase</keyword>
<dbReference type="AlphaFoldDB" id="A0A4Y8MGJ2"/>
<dbReference type="Gene3D" id="3.30.70.2450">
    <property type="match status" value="1"/>
</dbReference>
<dbReference type="GO" id="GO:0071949">
    <property type="term" value="F:FAD binding"/>
    <property type="evidence" value="ECO:0007669"/>
    <property type="project" value="InterPro"/>
</dbReference>
<organism evidence="3 4">
    <name type="scientific">Paraburkholderia dipogonis</name>
    <dbReference type="NCBI Taxonomy" id="1211383"/>
    <lineage>
        <taxon>Bacteria</taxon>
        <taxon>Pseudomonadati</taxon>
        <taxon>Pseudomonadota</taxon>
        <taxon>Betaproteobacteria</taxon>
        <taxon>Burkholderiales</taxon>
        <taxon>Burkholderiaceae</taxon>
        <taxon>Paraburkholderia</taxon>
    </lineage>
</organism>
<dbReference type="Gene3D" id="3.40.30.120">
    <property type="match status" value="1"/>
</dbReference>
<dbReference type="GO" id="GO:0019622">
    <property type="term" value="P:3-(3-hydroxy)phenylpropionate catabolic process"/>
    <property type="evidence" value="ECO:0007669"/>
    <property type="project" value="TreeGrafter"/>
</dbReference>
<dbReference type="PRINTS" id="PR00420">
    <property type="entry name" value="RNGMNOXGNASE"/>
</dbReference>
<reference evidence="3 4" key="1">
    <citation type="submission" date="2019-03" db="EMBL/GenBank/DDBJ databases">
        <title>Complete Genome Sequence of Paraburkholderia dipogonis ICMP 19430T, a Nitrogen-fixing Symbiont of the South African Invasive Legume Dipogon lignosus in New Zealand.</title>
        <authorList>
            <person name="De Meyer S.E."/>
        </authorList>
    </citation>
    <scope>NUCLEOTIDE SEQUENCE [LARGE SCALE GENOMIC DNA]</scope>
    <source>
        <strain evidence="3 4">ICMP 19430</strain>
    </source>
</reference>
<comment type="caution">
    <text evidence="3">The sequence shown here is derived from an EMBL/GenBank/DDBJ whole genome shotgun (WGS) entry which is preliminary data.</text>
</comment>
<evidence type="ECO:0000313" key="4">
    <source>
        <dbReference type="Proteomes" id="UP000297385"/>
    </source>
</evidence>
<dbReference type="PANTHER" id="PTHR43476">
    <property type="entry name" value="3-(3-HYDROXY-PHENYL)PROPIONATE/3-HYDROXYCINNAMIC ACID HYDROXYLASE"/>
    <property type="match status" value="1"/>
</dbReference>
<dbReference type="GO" id="GO:0008688">
    <property type="term" value="F:3-(3-hydroxyphenyl)propionate hydroxylase activity"/>
    <property type="evidence" value="ECO:0007669"/>
    <property type="project" value="TreeGrafter"/>
</dbReference>
<dbReference type="NCBIfam" id="NF004829">
    <property type="entry name" value="PRK06183.1-3"/>
    <property type="match status" value="1"/>
</dbReference>
<dbReference type="InterPro" id="IPR002938">
    <property type="entry name" value="FAD-bd"/>
</dbReference>
<dbReference type="InterPro" id="IPR050631">
    <property type="entry name" value="PheA/TfdB_FAD_monoxygenase"/>
</dbReference>
<sequence length="537" mass="59935">MKPETLNCDIVVVGLGPSGAMLANLLGPRAWSVVAIERDEDVYYAPRAVHFDDEAMRIFQAAGLADEIAGTSESFSDMELRLNIDRPPVMRTKIGSQDGRYGHAGAWWFHQPTLERHLREGVARYANVTTLYGAAVHSLTEDDHGVTVEVATNDGSSRTVRCRYLIGCDGGRSFVRKAAGLALDSAKFDEAWVVVDAKTRSGKKDPRLPANHIQVCNRVQPVTYVPMAGPYYEWQFMVTGGKTEREATDPQLVREQLRPFVDLDTVEITRIAYYRFHALWARNWRTRRVILAGDSAHQMPPFLGQGMCSGIRDASSLSWRLNLVLAGAPDGLLSDYETERAGHVRAIIQGAMFLGRLIQTRRLLIALLRNNLLFRPANRVPFLNRLIYQTANRKRPLTNGLIGRNRRRIAGHLAPQPKVQAYGAKAVPLDDVLGNDFALLFRRDAISNLHPAVKRAREQLTLKLVSFDVKALPGSVLDMEGKLDAWFRQHRIDFVLIRPDRYVFDGGKISQLNATITPLLQAMGGRTSPQLKLALAA</sequence>
<gene>
    <name evidence="3" type="ORF">E2553_43040</name>
</gene>
<accession>A0A4Y8MGJ2</accession>
<name>A0A4Y8MGJ2_9BURK</name>
<evidence type="ECO:0000259" key="2">
    <source>
        <dbReference type="Pfam" id="PF01494"/>
    </source>
</evidence>
<dbReference type="PANTHER" id="PTHR43476:SF3">
    <property type="entry name" value="FAD-BINDING MONOOXYGENASE"/>
    <property type="match status" value="1"/>
</dbReference>
<dbReference type="Pfam" id="PF01494">
    <property type="entry name" value="FAD_binding_3"/>
    <property type="match status" value="1"/>
</dbReference>
<evidence type="ECO:0000256" key="1">
    <source>
        <dbReference type="ARBA" id="ARBA00023002"/>
    </source>
</evidence>
<dbReference type="Proteomes" id="UP000297385">
    <property type="component" value="Unassembled WGS sequence"/>
</dbReference>